<protein>
    <submittedName>
        <fullName evidence="1">Uncharacterized protein</fullName>
    </submittedName>
</protein>
<name>A0A5N6Z8B2_9EURO</name>
<accession>A0A5N6Z8B2</accession>
<evidence type="ECO:0000313" key="1">
    <source>
        <dbReference type="EMBL" id="KAE8352939.1"/>
    </source>
</evidence>
<dbReference type="AlphaFoldDB" id="A0A5N6Z8B2"/>
<evidence type="ECO:0000313" key="2">
    <source>
        <dbReference type="Proteomes" id="UP000327118"/>
    </source>
</evidence>
<dbReference type="EMBL" id="ML739113">
    <property type="protein sequence ID" value="KAE8352939.1"/>
    <property type="molecule type" value="Genomic_DNA"/>
</dbReference>
<proteinExistence type="predicted"/>
<dbReference type="Proteomes" id="UP000327118">
    <property type="component" value="Unassembled WGS sequence"/>
</dbReference>
<reference evidence="2" key="1">
    <citation type="submission" date="2019-04" db="EMBL/GenBank/DDBJ databases">
        <title>Friends and foes A comparative genomics studyof 23 Aspergillus species from section Flavi.</title>
        <authorList>
            <consortium name="DOE Joint Genome Institute"/>
            <person name="Kjaerbolling I."/>
            <person name="Vesth T."/>
            <person name="Frisvad J.C."/>
            <person name="Nybo J.L."/>
            <person name="Theobald S."/>
            <person name="Kildgaard S."/>
            <person name="Isbrandt T."/>
            <person name="Kuo A."/>
            <person name="Sato A."/>
            <person name="Lyhne E.K."/>
            <person name="Kogle M.E."/>
            <person name="Wiebenga A."/>
            <person name="Kun R.S."/>
            <person name="Lubbers R.J."/>
            <person name="Makela M.R."/>
            <person name="Barry K."/>
            <person name="Chovatia M."/>
            <person name="Clum A."/>
            <person name="Daum C."/>
            <person name="Haridas S."/>
            <person name="He G."/>
            <person name="LaButti K."/>
            <person name="Lipzen A."/>
            <person name="Mondo S."/>
            <person name="Riley R."/>
            <person name="Salamov A."/>
            <person name="Simmons B.A."/>
            <person name="Magnuson J.K."/>
            <person name="Henrissat B."/>
            <person name="Mortensen U.H."/>
            <person name="Larsen T.O."/>
            <person name="Devries R.P."/>
            <person name="Grigoriev I.V."/>
            <person name="Machida M."/>
            <person name="Baker S.E."/>
            <person name="Andersen M.R."/>
        </authorList>
    </citation>
    <scope>NUCLEOTIDE SEQUENCE [LARGE SCALE GENOMIC DNA]</scope>
    <source>
        <strain evidence="2">CBS 553.77</strain>
    </source>
</reference>
<organism evidence="1 2">
    <name type="scientific">Aspergillus coremiiformis</name>
    <dbReference type="NCBI Taxonomy" id="138285"/>
    <lineage>
        <taxon>Eukaryota</taxon>
        <taxon>Fungi</taxon>
        <taxon>Dikarya</taxon>
        <taxon>Ascomycota</taxon>
        <taxon>Pezizomycotina</taxon>
        <taxon>Eurotiomycetes</taxon>
        <taxon>Eurotiomycetidae</taxon>
        <taxon>Eurotiales</taxon>
        <taxon>Aspergillaceae</taxon>
        <taxon>Aspergillus</taxon>
        <taxon>Aspergillus subgen. Circumdati</taxon>
    </lineage>
</organism>
<sequence length="126" mass="14606">MLVQSSDTVNAVVTTVVFFNGLEEEARRHFARLLDLEAIGCEVRMRPYQKTNTIDRSMSAEINAWVRSTQNMSNRELKHVDCEPCKFMFIFLSLPRRRNIDPEMSTDLLFISSLLLFQIMFSKPVA</sequence>
<gene>
    <name evidence="1" type="ORF">BDV28DRAFT_134201</name>
</gene>
<keyword evidence="2" id="KW-1185">Reference proteome</keyword>